<dbReference type="Pfam" id="PF06585">
    <property type="entry name" value="JHBP"/>
    <property type="match status" value="1"/>
</dbReference>
<organism evidence="1 2">
    <name type="scientific">Eumeta variegata</name>
    <name type="common">Bagworm moth</name>
    <name type="synonym">Eumeta japonica</name>
    <dbReference type="NCBI Taxonomy" id="151549"/>
    <lineage>
        <taxon>Eukaryota</taxon>
        <taxon>Metazoa</taxon>
        <taxon>Ecdysozoa</taxon>
        <taxon>Arthropoda</taxon>
        <taxon>Hexapoda</taxon>
        <taxon>Insecta</taxon>
        <taxon>Pterygota</taxon>
        <taxon>Neoptera</taxon>
        <taxon>Endopterygota</taxon>
        <taxon>Lepidoptera</taxon>
        <taxon>Glossata</taxon>
        <taxon>Ditrysia</taxon>
        <taxon>Tineoidea</taxon>
        <taxon>Psychidae</taxon>
        <taxon>Oiketicinae</taxon>
        <taxon>Eumeta</taxon>
    </lineage>
</organism>
<dbReference type="Gene3D" id="3.15.10.30">
    <property type="entry name" value="Haemolymph juvenile hormone binding protein"/>
    <property type="match status" value="1"/>
</dbReference>
<dbReference type="EMBL" id="BGZK01002299">
    <property type="protein sequence ID" value="GBP92697.1"/>
    <property type="molecule type" value="Genomic_DNA"/>
</dbReference>
<dbReference type="AlphaFoldDB" id="A0A4C2A1D1"/>
<reference evidence="1 2" key="1">
    <citation type="journal article" date="2019" name="Commun. Biol.">
        <title>The bagworm genome reveals a unique fibroin gene that provides high tensile strength.</title>
        <authorList>
            <person name="Kono N."/>
            <person name="Nakamura H."/>
            <person name="Ohtoshi R."/>
            <person name="Tomita M."/>
            <person name="Numata K."/>
            <person name="Arakawa K."/>
        </authorList>
    </citation>
    <scope>NUCLEOTIDE SEQUENCE [LARGE SCALE GENOMIC DNA]</scope>
</reference>
<proteinExistence type="predicted"/>
<sequence>MKKMDVIRVNRSDLENNRFDFKLLLPRLDFSGKYKMDIQVLLLRLQGRGNITGSFKLAQDLLLRLKPGTDRAFQVRVVWSCVIAYPRTHTVRGLQRVATRTDSAFQVCVTKPCATGTYSPYVASDDIL</sequence>
<comment type="caution">
    <text evidence="1">The sequence shown here is derived from an EMBL/GenBank/DDBJ whole genome shotgun (WGS) entry which is preliminary data.</text>
</comment>
<dbReference type="InterPro" id="IPR038606">
    <property type="entry name" value="To_sf"/>
</dbReference>
<evidence type="ECO:0000313" key="1">
    <source>
        <dbReference type="EMBL" id="GBP92697.1"/>
    </source>
</evidence>
<dbReference type="Proteomes" id="UP000299102">
    <property type="component" value="Unassembled WGS sequence"/>
</dbReference>
<evidence type="ECO:0000313" key="2">
    <source>
        <dbReference type="Proteomes" id="UP000299102"/>
    </source>
</evidence>
<dbReference type="OrthoDB" id="8179031at2759"/>
<name>A0A4C2A1D1_EUMVA</name>
<dbReference type="InterPro" id="IPR010562">
    <property type="entry name" value="Haemolymph_juvenile_hormone-bd"/>
</dbReference>
<gene>
    <name evidence="1" type="ORF">EVAR_69836_1</name>
</gene>
<protein>
    <submittedName>
        <fullName evidence="1">Uncharacterized protein</fullName>
    </submittedName>
</protein>
<keyword evidence="2" id="KW-1185">Reference proteome</keyword>
<accession>A0A4C2A1D1</accession>